<evidence type="ECO:0000256" key="1">
    <source>
        <dbReference type="SAM" id="MobiDB-lite"/>
    </source>
</evidence>
<keyword evidence="3" id="KW-1185">Reference proteome</keyword>
<gene>
    <name evidence="2" type="ORF">E6C55_23680</name>
</gene>
<comment type="caution">
    <text evidence="2">The sequence shown here is derived from an EMBL/GenBank/DDBJ whole genome shotgun (WGS) entry which is preliminary data.</text>
</comment>
<accession>A0A4S4BJU2</accession>
<feature type="compositionally biased region" description="Polar residues" evidence="1">
    <location>
        <begin position="32"/>
        <end position="42"/>
    </location>
</feature>
<dbReference type="Proteomes" id="UP000310636">
    <property type="component" value="Unassembled WGS sequence"/>
</dbReference>
<dbReference type="OrthoDB" id="2640055at2"/>
<feature type="compositionally biased region" description="Basic residues" evidence="1">
    <location>
        <begin position="1"/>
        <end position="10"/>
    </location>
</feature>
<dbReference type="AlphaFoldDB" id="A0A4S4BJU2"/>
<dbReference type="EMBL" id="SSOB01000036">
    <property type="protein sequence ID" value="THF74947.1"/>
    <property type="molecule type" value="Genomic_DNA"/>
</dbReference>
<name>A0A4S4BJU2_9BACL</name>
<protein>
    <submittedName>
        <fullName evidence="2">Uncharacterized protein</fullName>
    </submittedName>
</protein>
<evidence type="ECO:0000313" key="3">
    <source>
        <dbReference type="Proteomes" id="UP000310636"/>
    </source>
</evidence>
<evidence type="ECO:0000313" key="2">
    <source>
        <dbReference type="EMBL" id="THF74947.1"/>
    </source>
</evidence>
<feature type="region of interest" description="Disordered" evidence="1">
    <location>
        <begin position="1"/>
        <end position="56"/>
    </location>
</feature>
<reference evidence="2 3" key="1">
    <citation type="submission" date="2019-04" db="EMBL/GenBank/DDBJ databases">
        <title>Cohnella sp. nov. isolated from preserved vegetables.</title>
        <authorList>
            <person name="Lin S.-Y."/>
            <person name="Hung M.-H."/>
            <person name="Young C.-C."/>
        </authorList>
    </citation>
    <scope>NUCLEOTIDE SEQUENCE [LARGE SCALE GENOMIC DNA]</scope>
    <source>
        <strain evidence="2 3">CC-MHH1044</strain>
    </source>
</reference>
<proteinExistence type="predicted"/>
<sequence>MSRSNSKKSRDKQERAGTFNPERLRNEWQRKPLTQIQPNLKAQQRRSQCRRKDGSDGAAFSFIGVLAYPLAQLNR</sequence>
<organism evidence="2 3">
    <name type="scientific">Cohnella fermenti</name>
    <dbReference type="NCBI Taxonomy" id="2565925"/>
    <lineage>
        <taxon>Bacteria</taxon>
        <taxon>Bacillati</taxon>
        <taxon>Bacillota</taxon>
        <taxon>Bacilli</taxon>
        <taxon>Bacillales</taxon>
        <taxon>Paenibacillaceae</taxon>
        <taxon>Cohnella</taxon>
    </lineage>
</organism>